<evidence type="ECO:0000256" key="1">
    <source>
        <dbReference type="SAM" id="MobiDB-lite"/>
    </source>
</evidence>
<proteinExistence type="predicted"/>
<organism evidence="2 4">
    <name type="scientific">Didymodactylos carnosus</name>
    <dbReference type="NCBI Taxonomy" id="1234261"/>
    <lineage>
        <taxon>Eukaryota</taxon>
        <taxon>Metazoa</taxon>
        <taxon>Spiralia</taxon>
        <taxon>Gnathifera</taxon>
        <taxon>Rotifera</taxon>
        <taxon>Eurotatoria</taxon>
        <taxon>Bdelloidea</taxon>
        <taxon>Philodinida</taxon>
        <taxon>Philodinidae</taxon>
        <taxon>Didymodactylos</taxon>
    </lineage>
</organism>
<dbReference type="EMBL" id="CAJNOQ010016723">
    <property type="protein sequence ID" value="CAF1386366.1"/>
    <property type="molecule type" value="Genomic_DNA"/>
</dbReference>
<feature type="compositionally biased region" description="Pro residues" evidence="1">
    <location>
        <begin position="249"/>
        <end position="258"/>
    </location>
</feature>
<name>A0A815K836_9BILA</name>
<dbReference type="InterPro" id="IPR029047">
    <property type="entry name" value="HSP70_peptide-bd_sf"/>
</dbReference>
<dbReference type="Gene3D" id="2.60.34.10">
    <property type="entry name" value="Substrate Binding Domain Of DNAk, Chain A, domain 1"/>
    <property type="match status" value="1"/>
</dbReference>
<comment type="caution">
    <text evidence="2">The sequence shown here is derived from an EMBL/GenBank/DDBJ whole genome shotgun (WGS) entry which is preliminary data.</text>
</comment>
<dbReference type="Proteomes" id="UP000663829">
    <property type="component" value="Unassembled WGS sequence"/>
</dbReference>
<sequence>MTQSNQRMHLFDAQEAQAQFQLPSSTILSSAFPPALPPPPMGFSLPPSSQHMQLFGAQQVQVQLTPSTIWSSAFSPARPLRAFGVSMYSSNQIMQLFAAQEAQALFQPPPSTISLSSFSSAQPPPPMGFSVPSSSQHMQLFGAQQAQAQVQLQSATISSSAFPPALPPMSISLPSSSQHMQLFGAQQAQTLFQPPPSTISSSAFPPAPPPPPTGFSVPSSSQHMQLFGAQQAQALFQPPPSSISSSAFPPAPPPPPTGVSPFSSNQKMHLFGSQQAQPQFQPPPSTISSLSFSSAQPPPRMGFSVPSSSQHMQLFGAQQAQAQFQPPPSTISSSAFPPAQPPRPMGFSLPPSDQRMQLFSAQQAEVQLPPSTISSSAFPRAQPPTIMGFSSNECMQSFGSQEAHAQFQSPGLSLSLLCDPYSNFLFATSSEQDNTMSGPSHPDLASEMSSSSSFSWGFPSAAANYTDASSLCHEYTLSALSNVFCLDDGVVEPLFGITNTGSNQEAVDRRSDELDLVLLSDVAQSSIGVETVDKEMACVLRRNAEIPSRQIRDSFTNAYGYQHTGIIKIFEADDNDTPLLARIKETPFSSKLIESLFQLQNRDGSFSMSNELGELFNNTEFDIVERKLVEQGLNSLAEKTRNEIRSLICTACILFYFLYKSKLSSKLSFPVNINSIKRLVEIIRQCVHTQQQNVDLISQSYIHECEKAVDYVLSVRDMHAFYCKHMELSSSWELYIQQTLLGLGNRSTQSDDDNNNELDFRALLKQQCN</sequence>
<keyword evidence="4" id="KW-1185">Reference proteome</keyword>
<dbReference type="EMBL" id="CAJOBC010082127">
    <property type="protein sequence ID" value="CAF4281353.1"/>
    <property type="molecule type" value="Genomic_DNA"/>
</dbReference>
<dbReference type="PANTHER" id="PTHR45691">
    <property type="entry name" value="PROTEIN DIAPHANOUS"/>
    <property type="match status" value="1"/>
</dbReference>
<feature type="region of interest" description="Disordered" evidence="1">
    <location>
        <begin position="195"/>
        <end position="220"/>
    </location>
</feature>
<feature type="region of interest" description="Disordered" evidence="1">
    <location>
        <begin position="238"/>
        <end position="307"/>
    </location>
</feature>
<dbReference type="InterPro" id="IPR051412">
    <property type="entry name" value="Formin_Homology_Diaphanous_sf"/>
</dbReference>
<dbReference type="AlphaFoldDB" id="A0A815K836"/>
<reference evidence="2" key="1">
    <citation type="submission" date="2021-02" db="EMBL/GenBank/DDBJ databases">
        <authorList>
            <person name="Nowell W R."/>
        </authorList>
    </citation>
    <scope>NUCLEOTIDE SEQUENCE</scope>
</reference>
<dbReference type="SUPFAM" id="SSF100920">
    <property type="entry name" value="Heat shock protein 70kD (HSP70), peptide-binding domain"/>
    <property type="match status" value="1"/>
</dbReference>
<evidence type="ECO:0000313" key="2">
    <source>
        <dbReference type="EMBL" id="CAF1386366.1"/>
    </source>
</evidence>
<accession>A0A815K836</accession>
<evidence type="ECO:0000313" key="3">
    <source>
        <dbReference type="EMBL" id="CAF4281353.1"/>
    </source>
</evidence>
<dbReference type="Proteomes" id="UP000681722">
    <property type="component" value="Unassembled WGS sequence"/>
</dbReference>
<evidence type="ECO:0000313" key="4">
    <source>
        <dbReference type="Proteomes" id="UP000663829"/>
    </source>
</evidence>
<dbReference type="PANTHER" id="PTHR45691:SF6">
    <property type="entry name" value="PROTEIN DIAPHANOUS"/>
    <property type="match status" value="1"/>
</dbReference>
<dbReference type="GO" id="GO:0005884">
    <property type="term" value="C:actin filament"/>
    <property type="evidence" value="ECO:0007669"/>
    <property type="project" value="TreeGrafter"/>
</dbReference>
<feature type="compositionally biased region" description="Low complexity" evidence="1">
    <location>
        <begin position="238"/>
        <end position="248"/>
    </location>
</feature>
<protein>
    <submittedName>
        <fullName evidence="2">Uncharacterized protein</fullName>
    </submittedName>
</protein>
<dbReference type="GO" id="GO:0030041">
    <property type="term" value="P:actin filament polymerization"/>
    <property type="evidence" value="ECO:0007669"/>
    <property type="project" value="TreeGrafter"/>
</dbReference>
<gene>
    <name evidence="2" type="ORF">GPM918_LOCUS32577</name>
    <name evidence="3" type="ORF">SRO942_LOCUS33248</name>
</gene>